<keyword evidence="2" id="KW-1185">Reference proteome</keyword>
<dbReference type="AlphaFoldDB" id="A0A3P7N878"/>
<proteinExistence type="predicted"/>
<sequence>MSVSGHLFTGVALRFLPAVNPRAASTNAALPSSFFSFDTFLNAKGEPLPPAKLVTRFRRLLFEASSGN</sequence>
<evidence type="ECO:0000313" key="1">
    <source>
        <dbReference type="EMBL" id="VDN38725.1"/>
    </source>
</evidence>
<protein>
    <submittedName>
        <fullName evidence="1">Uncharacterized protein</fullName>
    </submittedName>
</protein>
<organism evidence="1 2">
    <name type="scientific">Dibothriocephalus latus</name>
    <name type="common">Fish tapeworm</name>
    <name type="synonym">Diphyllobothrium latum</name>
    <dbReference type="NCBI Taxonomy" id="60516"/>
    <lineage>
        <taxon>Eukaryota</taxon>
        <taxon>Metazoa</taxon>
        <taxon>Spiralia</taxon>
        <taxon>Lophotrochozoa</taxon>
        <taxon>Platyhelminthes</taxon>
        <taxon>Cestoda</taxon>
        <taxon>Eucestoda</taxon>
        <taxon>Diphyllobothriidea</taxon>
        <taxon>Diphyllobothriidae</taxon>
        <taxon>Dibothriocephalus</taxon>
    </lineage>
</organism>
<dbReference type="EMBL" id="UYRU01093787">
    <property type="protein sequence ID" value="VDN38725.1"/>
    <property type="molecule type" value="Genomic_DNA"/>
</dbReference>
<name>A0A3P7N878_DIBLA</name>
<accession>A0A3P7N878</accession>
<reference evidence="1 2" key="1">
    <citation type="submission" date="2018-11" db="EMBL/GenBank/DDBJ databases">
        <authorList>
            <consortium name="Pathogen Informatics"/>
        </authorList>
    </citation>
    <scope>NUCLEOTIDE SEQUENCE [LARGE SCALE GENOMIC DNA]</scope>
</reference>
<dbReference type="OrthoDB" id="10607100at2759"/>
<gene>
    <name evidence="1" type="ORF">DILT_LOCUS17678</name>
</gene>
<dbReference type="Proteomes" id="UP000281553">
    <property type="component" value="Unassembled WGS sequence"/>
</dbReference>
<evidence type="ECO:0000313" key="2">
    <source>
        <dbReference type="Proteomes" id="UP000281553"/>
    </source>
</evidence>